<dbReference type="RefSeq" id="WP_106620852.1">
    <property type="nucleotide sequence ID" value="NZ_CAKMBB010000004.1"/>
</dbReference>
<dbReference type="Pfam" id="PF07282">
    <property type="entry name" value="Cas12f1-like_TNB"/>
    <property type="match status" value="1"/>
</dbReference>
<dbReference type="Proteomes" id="UP000232491">
    <property type="component" value="Chromosome"/>
</dbReference>
<evidence type="ECO:0000259" key="2">
    <source>
        <dbReference type="Pfam" id="PF07282"/>
    </source>
</evidence>
<gene>
    <name evidence="3" type="ORF">BB215W447A_1098</name>
</gene>
<dbReference type="NCBIfam" id="NF040570">
    <property type="entry name" value="guided_TnpB"/>
    <property type="match status" value="1"/>
</dbReference>
<name>A0A2K9BSP0_BIFBR</name>
<dbReference type="PANTHER" id="PTHR30405:SF11">
    <property type="entry name" value="RNA-GUIDED DNA ENDONUCLEASE RV2885C-RELATED"/>
    <property type="match status" value="1"/>
</dbReference>
<dbReference type="NCBIfam" id="TIGR01766">
    <property type="entry name" value="IS200/IS605 family accessory protein TnpB-like domain"/>
    <property type="match status" value="1"/>
</dbReference>
<feature type="compositionally biased region" description="Basic and acidic residues" evidence="1">
    <location>
        <begin position="161"/>
        <end position="173"/>
    </location>
</feature>
<evidence type="ECO:0000313" key="3">
    <source>
        <dbReference type="EMBL" id="AUE03116.1"/>
    </source>
</evidence>
<evidence type="ECO:0000256" key="1">
    <source>
        <dbReference type="SAM" id="MobiDB-lite"/>
    </source>
</evidence>
<organism evidence="3 4">
    <name type="scientific">Bifidobacterium breve</name>
    <dbReference type="NCBI Taxonomy" id="1685"/>
    <lineage>
        <taxon>Bacteria</taxon>
        <taxon>Bacillati</taxon>
        <taxon>Actinomycetota</taxon>
        <taxon>Actinomycetes</taxon>
        <taxon>Bifidobacteriales</taxon>
        <taxon>Bifidobacteriaceae</taxon>
        <taxon>Bifidobacterium</taxon>
    </lineage>
</organism>
<reference evidence="3 4" key="1">
    <citation type="submission" date="2017-05" db="EMBL/GenBank/DDBJ databases">
        <title>Comparative genomics and methylome analysis of the gut commensal Bifidobacterium breve.</title>
        <authorList>
            <person name="Bottacini F."/>
            <person name="Morrissey R."/>
            <person name="Roberts R.J."/>
            <person name="James K."/>
            <person name="van Breen J."/>
            <person name="Egan M."/>
            <person name="Lambert J."/>
            <person name="van Limpt K."/>
            <person name="Stanton C."/>
            <person name="Knol J."/>
            <person name="O' Connell Motherway M."/>
            <person name="van Sinderen D."/>
        </authorList>
    </citation>
    <scope>NUCLEOTIDE SEQUENCE [LARGE SCALE GENOMIC DNA]</scope>
    <source>
        <strain evidence="3 4">215W447a</strain>
    </source>
</reference>
<feature type="region of interest" description="Disordered" evidence="1">
    <location>
        <begin position="159"/>
        <end position="199"/>
    </location>
</feature>
<evidence type="ECO:0000313" key="4">
    <source>
        <dbReference type="Proteomes" id="UP000232491"/>
    </source>
</evidence>
<feature type="domain" description="Cas12f1-like TNB" evidence="2">
    <location>
        <begin position="80"/>
        <end position="144"/>
    </location>
</feature>
<sequence>MPLTCSPPRKTRIITDWQHKTSRRLVDRHDLIVMETLQAANMTRKPKPKTDPDKPGQWRPNGRNAKRALNKGMQQASLSRLRGMIEYKSKAAGITFLTVNPAYTSQTCHHCGHVSKENRESQAVFHCHACGWRDNADVNAAKNILTDGLRILQAQAVAEARSGRDTSETRIQDTRPQAGQAEPMAVLQRRKTGRTGNTR</sequence>
<feature type="region of interest" description="Disordered" evidence="1">
    <location>
        <begin position="38"/>
        <end position="64"/>
    </location>
</feature>
<accession>A0A2K9BSP0</accession>
<dbReference type="InterPro" id="IPR051399">
    <property type="entry name" value="RNA-guided_DNA_endo/Transpos"/>
</dbReference>
<dbReference type="EMBL" id="CP021558">
    <property type="protein sequence ID" value="AUE03116.1"/>
    <property type="molecule type" value="Genomic_DNA"/>
</dbReference>
<dbReference type="AlphaFoldDB" id="A0A2K9BSP0"/>
<proteinExistence type="predicted"/>
<protein>
    <submittedName>
        <fullName evidence="3">Putative transposase</fullName>
    </submittedName>
</protein>
<dbReference type="InterPro" id="IPR010095">
    <property type="entry name" value="Cas12f1-like_TNB"/>
</dbReference>
<dbReference type="PANTHER" id="PTHR30405">
    <property type="entry name" value="TRANSPOSASE"/>
    <property type="match status" value="1"/>
</dbReference>